<reference evidence="5" key="2">
    <citation type="submission" date="2016-10" db="EMBL/GenBank/DDBJ databases">
        <authorList>
            <person name="de Groot N.N."/>
        </authorList>
    </citation>
    <scope>NUCLEOTIDE SEQUENCE [LARGE SCALE GENOMIC DNA]</scope>
    <source>
        <strain evidence="5">DSM 24204</strain>
    </source>
</reference>
<dbReference type="EMBL" id="FOBN01000026">
    <property type="protein sequence ID" value="SEM58437.1"/>
    <property type="molecule type" value="Genomic_DNA"/>
</dbReference>
<dbReference type="GO" id="GO:0017148">
    <property type="term" value="P:negative regulation of translation"/>
    <property type="evidence" value="ECO:0007669"/>
    <property type="project" value="UniProtKB-UniRule"/>
</dbReference>
<evidence type="ECO:0000313" key="3">
    <source>
        <dbReference type="EMBL" id="MDP8084893.1"/>
    </source>
</evidence>
<dbReference type="Proteomes" id="UP000198883">
    <property type="component" value="Unassembled WGS sequence"/>
</dbReference>
<evidence type="ECO:0000256" key="2">
    <source>
        <dbReference type="HAMAP-Rule" id="MF_01477"/>
    </source>
</evidence>
<evidence type="ECO:0000313" key="6">
    <source>
        <dbReference type="Proteomes" id="UP000198883"/>
    </source>
</evidence>
<dbReference type="RefSeq" id="WP_090923064.1">
    <property type="nucleotide sequence ID" value="NZ_CP016180.1"/>
</dbReference>
<dbReference type="Proteomes" id="UP001231736">
    <property type="component" value="Unassembled WGS sequence"/>
</dbReference>
<protein>
    <recommendedName>
        <fullName evidence="2">Ribosomal silencing factor RsfS</fullName>
    </recommendedName>
</protein>
<name>A0A1H7ZLW4_9PAST</name>
<reference evidence="3 7" key="3">
    <citation type="journal article" date="2023" name="Front. Microbiol.">
        <title>Phylogeography and host specificity of Pasteurellaceae pathogenic to sea-farmed fish in the north-east Atlantic.</title>
        <authorList>
            <person name="Gulla S."/>
            <person name="Colquhoun D.J."/>
            <person name="Olsen A.B."/>
            <person name="Spilsberg B."/>
            <person name="Lagesen K."/>
            <person name="Aakesson C.P."/>
            <person name="Strom S."/>
            <person name="Manji F."/>
            <person name="Birkbeck T.H."/>
            <person name="Nilsen H.K."/>
        </authorList>
    </citation>
    <scope>NUCLEOTIDE SEQUENCE [LARGE SCALE GENOMIC DNA]</scope>
    <source>
        <strain evidence="3 7">VIO11850</strain>
    </source>
</reference>
<dbReference type="InterPro" id="IPR004394">
    <property type="entry name" value="Iojap/RsfS/C7orf30"/>
</dbReference>
<comment type="function">
    <text evidence="2">Functions as a ribosomal silencing factor. Interacts with ribosomal protein uL14 (rplN), blocking formation of intersubunit bridge B8. Prevents association of the 30S and 50S ribosomal subunits and the formation of functional ribosomes, thus repressing translation.</text>
</comment>
<dbReference type="AlphaFoldDB" id="A0A1H7ZLW4"/>
<comment type="similarity">
    <text evidence="1 2">Belongs to the Iojap/RsfS family.</text>
</comment>
<evidence type="ECO:0000313" key="7">
    <source>
        <dbReference type="Proteomes" id="UP001224812"/>
    </source>
</evidence>
<dbReference type="SUPFAM" id="SSF81301">
    <property type="entry name" value="Nucleotidyltransferase"/>
    <property type="match status" value="1"/>
</dbReference>
<dbReference type="GO" id="GO:0090071">
    <property type="term" value="P:negative regulation of ribosome biogenesis"/>
    <property type="evidence" value="ECO:0007669"/>
    <property type="project" value="UniProtKB-UniRule"/>
</dbReference>
<dbReference type="OrthoDB" id="9793681at2"/>
<keyword evidence="7" id="KW-1185">Reference proteome</keyword>
<accession>A0A1H7ZLW4</accession>
<dbReference type="HAMAP" id="MF_01477">
    <property type="entry name" value="Iojap_RsfS"/>
    <property type="match status" value="1"/>
</dbReference>
<dbReference type="PANTHER" id="PTHR21043:SF0">
    <property type="entry name" value="MITOCHONDRIAL ASSEMBLY OF RIBOSOMAL LARGE SUBUNIT PROTEIN 1"/>
    <property type="match status" value="1"/>
</dbReference>
<proteinExistence type="inferred from homology"/>
<evidence type="ECO:0000313" key="4">
    <source>
        <dbReference type="EMBL" id="MDP8174094.1"/>
    </source>
</evidence>
<dbReference type="GeneID" id="83545528"/>
<keyword evidence="2" id="KW-0678">Repressor</keyword>
<evidence type="ECO:0000256" key="1">
    <source>
        <dbReference type="ARBA" id="ARBA00010574"/>
    </source>
</evidence>
<reference evidence="4" key="4">
    <citation type="journal article" date="2023" name="Front. Microbiol.">
        <title>Phylogeography and host specificity of Pasteurellaceae pathogenic to sea-farmed fish in the north-east Atlantic.</title>
        <authorList>
            <person name="Gulla S."/>
            <person name="Colquhoun D.J."/>
            <person name="Olsen A.B."/>
            <person name="Spilsberg B."/>
            <person name="Lagesen K."/>
            <person name="Aakesson C.P."/>
            <person name="Strom S."/>
            <person name="Manji F."/>
            <person name="Birkbeck T.H."/>
            <person name="Nilsen H.K."/>
        </authorList>
    </citation>
    <scope>NUCLEOTIDE SEQUENCE</scope>
    <source>
        <strain evidence="4">98B1</strain>
    </source>
</reference>
<comment type="subcellular location">
    <subcellularLocation>
        <location evidence="2">Cytoplasm</location>
    </subcellularLocation>
</comment>
<reference evidence="6" key="1">
    <citation type="submission" date="2016-10" db="EMBL/GenBank/DDBJ databases">
        <authorList>
            <person name="Varghese N."/>
            <person name="Submissions S."/>
        </authorList>
    </citation>
    <scope>NUCLEOTIDE SEQUENCE [LARGE SCALE GENOMIC DNA]</scope>
    <source>
        <strain evidence="6">DSM 24204</strain>
    </source>
</reference>
<keyword evidence="2" id="KW-0963">Cytoplasm</keyword>
<dbReference type="Gene3D" id="3.30.460.10">
    <property type="entry name" value="Beta Polymerase, domain 2"/>
    <property type="match status" value="1"/>
</dbReference>
<comment type="subunit">
    <text evidence="2">Interacts with ribosomal protein uL14 (rplN).</text>
</comment>
<dbReference type="Proteomes" id="UP001224812">
    <property type="component" value="Unassembled WGS sequence"/>
</dbReference>
<dbReference type="GO" id="GO:0005737">
    <property type="term" value="C:cytoplasm"/>
    <property type="evidence" value="ECO:0007669"/>
    <property type="project" value="UniProtKB-SubCell"/>
</dbReference>
<dbReference type="GO" id="GO:0043023">
    <property type="term" value="F:ribosomal large subunit binding"/>
    <property type="evidence" value="ECO:0007669"/>
    <property type="project" value="TreeGrafter"/>
</dbReference>
<organism evidence="5 6">
    <name type="scientific">Phocoenobacter skyensis</name>
    <dbReference type="NCBI Taxonomy" id="97481"/>
    <lineage>
        <taxon>Bacteria</taxon>
        <taxon>Pseudomonadati</taxon>
        <taxon>Pseudomonadota</taxon>
        <taxon>Gammaproteobacteria</taxon>
        <taxon>Pasteurellales</taxon>
        <taxon>Pasteurellaceae</taxon>
        <taxon>Phocoenobacter</taxon>
    </lineage>
</organism>
<dbReference type="EMBL" id="JASAYT010000003">
    <property type="protein sequence ID" value="MDP8174094.1"/>
    <property type="molecule type" value="Genomic_DNA"/>
</dbReference>
<dbReference type="PANTHER" id="PTHR21043">
    <property type="entry name" value="IOJAP SUPERFAMILY ORTHOLOG"/>
    <property type="match status" value="1"/>
</dbReference>
<dbReference type="InterPro" id="IPR043519">
    <property type="entry name" value="NT_sf"/>
</dbReference>
<dbReference type="STRING" id="97481.SAMN05444853_12620"/>
<dbReference type="Pfam" id="PF02410">
    <property type="entry name" value="RsfS"/>
    <property type="match status" value="1"/>
</dbReference>
<dbReference type="EMBL" id="JASAVS010000004">
    <property type="protein sequence ID" value="MDP8084893.1"/>
    <property type="molecule type" value="Genomic_DNA"/>
</dbReference>
<dbReference type="NCBIfam" id="TIGR00090">
    <property type="entry name" value="rsfS_iojap_ybeB"/>
    <property type="match status" value="1"/>
</dbReference>
<evidence type="ECO:0000313" key="5">
    <source>
        <dbReference type="EMBL" id="SEM58437.1"/>
    </source>
</evidence>
<keyword evidence="2" id="KW-0810">Translation regulation</keyword>
<sequence length="105" mass="11653">MEINLVEFLKSTLADLKAENIQTIDVKGNSSITDTMIVCTGTSSRHVASMADNLTEESKKAGIEVFASEGKVTADWIAVDFGQAIVHILQQDSRELYQLEKLWHK</sequence>
<gene>
    <name evidence="2 3" type="primary">rsfS</name>
    <name evidence="3" type="ORF">QJT92_02955</name>
    <name evidence="4" type="ORF">QJU97_01285</name>
    <name evidence="5" type="ORF">SAMN05444853_12620</name>
</gene>
<dbReference type="GO" id="GO:0042256">
    <property type="term" value="P:cytosolic ribosome assembly"/>
    <property type="evidence" value="ECO:0007669"/>
    <property type="project" value="UniProtKB-UniRule"/>
</dbReference>